<evidence type="ECO:0000313" key="7">
    <source>
        <dbReference type="Proteomes" id="UP000001058"/>
    </source>
</evidence>
<evidence type="ECO:0000313" key="6">
    <source>
        <dbReference type="EMBL" id="EFJ40765.1"/>
    </source>
</evidence>
<dbReference type="GO" id="GO:0006508">
    <property type="term" value="P:proteolysis"/>
    <property type="evidence" value="ECO:0007669"/>
    <property type="project" value="InterPro"/>
</dbReference>
<dbReference type="Gene3D" id="2.40.10.10">
    <property type="entry name" value="Trypsin-like serine proteases"/>
    <property type="match status" value="2"/>
</dbReference>
<dbReference type="GeneID" id="9623237"/>
<comment type="similarity">
    <text evidence="1">Belongs to the peptidase S1 family.</text>
</comment>
<dbReference type="GO" id="GO:0004252">
    <property type="term" value="F:serine-type endopeptidase activity"/>
    <property type="evidence" value="ECO:0007669"/>
    <property type="project" value="InterPro"/>
</dbReference>
<feature type="domain" description="Kazal-like" evidence="5">
    <location>
        <begin position="23"/>
        <end position="69"/>
    </location>
</feature>
<dbReference type="InterPro" id="IPR001254">
    <property type="entry name" value="Trypsin_dom"/>
</dbReference>
<keyword evidence="2 4" id="KW-0732">Signal</keyword>
<name>D8UHL4_VOLCA</name>
<feature type="compositionally biased region" description="Low complexity" evidence="3">
    <location>
        <begin position="101"/>
        <end position="116"/>
    </location>
</feature>
<dbReference type="PROSITE" id="PS00134">
    <property type="entry name" value="TRYPSIN_HIS"/>
    <property type="match status" value="1"/>
</dbReference>
<dbReference type="InterPro" id="IPR050966">
    <property type="entry name" value="Glutamyl_endopeptidase"/>
</dbReference>
<dbReference type="InterPro" id="IPR036058">
    <property type="entry name" value="Kazal_dom_sf"/>
</dbReference>
<feature type="region of interest" description="Disordered" evidence="3">
    <location>
        <begin position="187"/>
        <end position="221"/>
    </location>
</feature>
<dbReference type="RefSeq" id="XP_002958140.1">
    <property type="nucleotide sequence ID" value="XM_002958094.1"/>
</dbReference>
<gene>
    <name evidence="6" type="ORF">VOLCADRAFT_99351</name>
</gene>
<dbReference type="SUPFAM" id="SSF100895">
    <property type="entry name" value="Kazal-type serine protease inhibitors"/>
    <property type="match status" value="1"/>
</dbReference>
<protein>
    <recommendedName>
        <fullName evidence="5">Kazal-like domain-containing protein</fullName>
    </recommendedName>
</protein>
<evidence type="ECO:0000256" key="2">
    <source>
        <dbReference type="ARBA" id="ARBA00022729"/>
    </source>
</evidence>
<feature type="region of interest" description="Disordered" evidence="3">
    <location>
        <begin position="284"/>
        <end position="315"/>
    </location>
</feature>
<dbReference type="SUPFAM" id="SSF50494">
    <property type="entry name" value="Trypsin-like serine proteases"/>
    <property type="match status" value="1"/>
</dbReference>
<dbReference type="AlphaFoldDB" id="D8UHL4"/>
<evidence type="ECO:0000256" key="4">
    <source>
        <dbReference type="SAM" id="SignalP"/>
    </source>
</evidence>
<dbReference type="KEGG" id="vcn:VOLCADRAFT_99351"/>
<evidence type="ECO:0000256" key="1">
    <source>
        <dbReference type="ARBA" id="ARBA00007664"/>
    </source>
</evidence>
<feature type="region of interest" description="Disordered" evidence="3">
    <location>
        <begin position="149"/>
        <end position="168"/>
    </location>
</feature>
<accession>D8UHL4</accession>
<evidence type="ECO:0000256" key="3">
    <source>
        <dbReference type="SAM" id="MobiDB-lite"/>
    </source>
</evidence>
<dbReference type="PANTHER" id="PTHR15462:SF8">
    <property type="entry name" value="SERINE PROTEASE"/>
    <property type="match status" value="1"/>
</dbReference>
<feature type="signal peptide" evidence="4">
    <location>
        <begin position="1"/>
        <end position="22"/>
    </location>
</feature>
<feature type="region of interest" description="Disordered" evidence="3">
    <location>
        <begin position="249"/>
        <end position="271"/>
    </location>
</feature>
<dbReference type="InterPro" id="IPR018114">
    <property type="entry name" value="TRYPSIN_HIS"/>
</dbReference>
<dbReference type="Gene3D" id="3.30.60.30">
    <property type="match status" value="1"/>
</dbReference>
<dbReference type="PANTHER" id="PTHR15462">
    <property type="entry name" value="SERINE PROTEASE"/>
    <property type="match status" value="1"/>
</dbReference>
<sequence length="602" mass="64510">MAPYGAHLVLAMALTSALLAYSKNQPPSCNTCYGLELEPVCTSRGVTLPSPCLAICQGLKVARMGPCDASDPLAGSLTLEFKDGGSGGDDLGRGPLRRRAAMSAPAGSSGSAGSSGDAEDDGDGSGSSDMDDIAKRFEKDGFVYAGQAKVTDEGPSGQGQAGFVSSLPPPLGPLRRVIFLKPANHNRLHRDPKGAAAGGSSSSSVGSSNGTSSTGQPPTPQRLYIRAVRFTTDGAVYLESSPFSVDLTALPTNGQTENRIPPDDATGGGTAAALRDPRVLLQQHLQPQQRVRRPIEDEAASDGYNPFSGDDSDGVDGGVSGGSLLKVQLAQQQLQSQGQRQRRRRRRLVDDRYRADVRMWPHNVIGQLTYRMPSGLYVCSGTWISPYDVLTAAHCVFNIESKAEARNFVFEPGKIGYIAPLGAFDNTHVTFYRAEYPRADDGGVNYFDIALIRMRSSTPYYMGIKYSCAQIDYPRTQTCGYVQEGGNYQKCDECYFTTNGCYPGVQPINWCFTAAGQSGSAIYDLFDSQVLGVLSGGFQAADLADYSLWTPIDALHFASLTRWMWPSGDDSRVQLPAAPPPLPQPLRTECKSGTLASRLTLR</sequence>
<feature type="compositionally biased region" description="Low complexity" evidence="3">
    <location>
        <begin position="194"/>
        <end position="215"/>
    </location>
</feature>
<dbReference type="Pfam" id="PF00089">
    <property type="entry name" value="Trypsin"/>
    <property type="match status" value="1"/>
</dbReference>
<keyword evidence="7" id="KW-1185">Reference proteome</keyword>
<dbReference type="STRING" id="3068.D8UHL4"/>
<dbReference type="InterPro" id="IPR009003">
    <property type="entry name" value="Peptidase_S1_PA"/>
</dbReference>
<dbReference type="InParanoid" id="D8UHL4"/>
<organism evidence="7">
    <name type="scientific">Volvox carteri f. nagariensis</name>
    <dbReference type="NCBI Taxonomy" id="3068"/>
    <lineage>
        <taxon>Eukaryota</taxon>
        <taxon>Viridiplantae</taxon>
        <taxon>Chlorophyta</taxon>
        <taxon>core chlorophytes</taxon>
        <taxon>Chlorophyceae</taxon>
        <taxon>CS clade</taxon>
        <taxon>Chlamydomonadales</taxon>
        <taxon>Volvocaceae</taxon>
        <taxon>Volvox</taxon>
    </lineage>
</organism>
<reference evidence="6 7" key="1">
    <citation type="journal article" date="2010" name="Science">
        <title>Genomic analysis of organismal complexity in the multicellular green alga Volvox carteri.</title>
        <authorList>
            <person name="Prochnik S.E."/>
            <person name="Umen J."/>
            <person name="Nedelcu A.M."/>
            <person name="Hallmann A."/>
            <person name="Miller S.M."/>
            <person name="Nishii I."/>
            <person name="Ferris P."/>
            <person name="Kuo A."/>
            <person name="Mitros T."/>
            <person name="Fritz-Laylin L.K."/>
            <person name="Hellsten U."/>
            <person name="Chapman J."/>
            <person name="Simakov O."/>
            <person name="Rensing S.A."/>
            <person name="Terry A."/>
            <person name="Pangilinan J."/>
            <person name="Kapitonov V."/>
            <person name="Jurka J."/>
            <person name="Salamov A."/>
            <person name="Shapiro H."/>
            <person name="Schmutz J."/>
            <person name="Grimwood J."/>
            <person name="Lindquist E."/>
            <person name="Lucas S."/>
            <person name="Grigoriev I.V."/>
            <person name="Schmitt R."/>
            <person name="Kirk D."/>
            <person name="Rokhsar D.S."/>
        </authorList>
    </citation>
    <scope>NUCLEOTIDE SEQUENCE [LARGE SCALE GENOMIC DNA]</scope>
    <source>
        <strain evidence="7">f. Nagariensis / Eve</strain>
    </source>
</reference>
<dbReference type="InterPro" id="IPR043504">
    <property type="entry name" value="Peptidase_S1_PA_chymotrypsin"/>
</dbReference>
<feature type="chain" id="PRO_5003124509" description="Kazal-like domain-containing protein" evidence="4">
    <location>
        <begin position="23"/>
        <end position="602"/>
    </location>
</feature>
<feature type="region of interest" description="Disordered" evidence="3">
    <location>
        <begin position="79"/>
        <end position="132"/>
    </location>
</feature>
<dbReference type="Proteomes" id="UP000001058">
    <property type="component" value="Unassembled WGS sequence"/>
</dbReference>
<proteinExistence type="inferred from homology"/>
<evidence type="ECO:0000259" key="5">
    <source>
        <dbReference type="PROSITE" id="PS51465"/>
    </source>
</evidence>
<dbReference type="EMBL" id="GL378407">
    <property type="protein sequence ID" value="EFJ40765.1"/>
    <property type="molecule type" value="Genomic_DNA"/>
</dbReference>
<dbReference type="PROSITE" id="PS51465">
    <property type="entry name" value="KAZAL_2"/>
    <property type="match status" value="1"/>
</dbReference>
<dbReference type="InterPro" id="IPR002350">
    <property type="entry name" value="Kazal_dom"/>
</dbReference>
<dbReference type="OrthoDB" id="543966at2759"/>